<dbReference type="OrthoDB" id="124691at2157"/>
<dbReference type="eggNOG" id="arCOG02945">
    <property type="taxonomic scope" value="Archaea"/>
</dbReference>
<accession>A0A1U7EZF3</accession>
<dbReference type="Pfam" id="PF23957">
    <property type="entry name" value="DUF7286"/>
    <property type="match status" value="1"/>
</dbReference>
<evidence type="ECO:0000256" key="1">
    <source>
        <dbReference type="SAM" id="MobiDB-lite"/>
    </source>
</evidence>
<dbReference type="GeneID" id="3702298"/>
<gene>
    <name evidence="2" type="ordered locus">NP_5214A</name>
</gene>
<evidence type="ECO:0000313" key="2">
    <source>
        <dbReference type="EMBL" id="CAI50698.1"/>
    </source>
</evidence>
<feature type="region of interest" description="Disordered" evidence="1">
    <location>
        <begin position="59"/>
        <end position="83"/>
    </location>
</feature>
<feature type="region of interest" description="Disordered" evidence="1">
    <location>
        <begin position="942"/>
        <end position="963"/>
    </location>
</feature>
<dbReference type="HOGENOM" id="CLU_010776_0_0_2"/>
<dbReference type="AlphaFoldDB" id="A0A1U7EZF3"/>
<dbReference type="Proteomes" id="UP000002698">
    <property type="component" value="Chromosome"/>
</dbReference>
<proteinExistence type="predicted"/>
<feature type="region of interest" description="Disordered" evidence="1">
    <location>
        <begin position="385"/>
        <end position="407"/>
    </location>
</feature>
<sequence length="963" mass="101112">MNDRGRVPFALIGVLLLVTSGTLAVSVSTHDAGTDTSTDRAVGGAAAAATTELRGAADAAATAAAAEPTTTPANTTAGRALDSEQPFRDSLRLRVYLRALDRVDGTTFERDGTVVSASLPDVEPTREGYREAIQRVEVERAGKEDTALAVELTGLSLTVSRENQTVAETERSPSVVVANPALSLHDRTERFERRANAPVTRSGLSQRLTARLYPIAWSRGYAQYGGAPIATVLGTRHIELATNDALLAEQRTAFGAADPAGDRGVAAAGRRVATTDLLAGVGGDEEWTDMVLEAADELGPDPPDKQPVGTWREEPEADDVTVDVGASADTAFADLVGSTGTDELARVIERAHTVEARVVAETDRTDRRADTDGSPGSDWELVADRSHESVSVESAGGQPPAADDWATRDGAAFDATVVERVTRTWSDGNETTTTGGVIEREYHVRVAAQARTKPIAGVPFGPLERFEAATERAVSQAVARGDGLDGAAATAASSDRLQATAAATAPRSVSRSDVEMAVEATHETARNRSVTAAAPAVGTGRVNPPDRLRTALEADREQFIVDADPKPAVRTKRAAQLAYLDGVDASLSERETAHDGAADGIDDTVGEHIDPSRLDGALAAHRQAAKPPTESYADPAGTVSFEVETAPSYLTTSAVERDRIDARGGGSVYPLATRNVNLFPSLHDPVADSLFDRIPFFGTERTSLSRAASTLAAADPDEHGYDRLASAVAASSRYVRGDVAAALIDAGVAPDEAMAALEADGGTAEEALRLANGTAVDQAVEAVEGNVDDSRLETEATAALSAALKRDDARPPAEPVDELHERTREQYADELEGTLADGLEAGEERARERLLGESMGAMPAGFPLAPIPGYWYATVNVWYVDIAGTYERFAVRSNRGGPQAATTYLRDGRTATVAHDGKTAVLGSGERVSFRTETAVVVVVPPGPRGVGDTDGTIDERAAGWPP</sequence>
<dbReference type="EnsemblBacteria" id="CAI50698">
    <property type="protein sequence ID" value="CAI50698"/>
    <property type="gene ID" value="NP_5214A"/>
</dbReference>
<dbReference type="STRING" id="348780.NP_5214A"/>
<feature type="compositionally biased region" description="Low complexity" evidence="1">
    <location>
        <begin position="59"/>
        <end position="80"/>
    </location>
</feature>
<evidence type="ECO:0000313" key="3">
    <source>
        <dbReference type="Proteomes" id="UP000002698"/>
    </source>
</evidence>
<name>A0A1U7EZF3_NATPD</name>
<dbReference type="KEGG" id="nph:NP_5214A"/>
<keyword evidence="3" id="KW-1185">Reference proteome</keyword>
<dbReference type="InterPro" id="IPR055710">
    <property type="entry name" value="DUF7286"/>
</dbReference>
<feature type="compositionally biased region" description="Basic and acidic residues" evidence="1">
    <location>
        <begin position="954"/>
        <end position="963"/>
    </location>
</feature>
<protein>
    <submittedName>
        <fullName evidence="2">Uncharacterized protein</fullName>
    </submittedName>
</protein>
<organism evidence="2 3">
    <name type="scientific">Natronomonas pharaonis (strain ATCC 35678 / DSM 2160 / CIP 103997 / JCM 8858 / NBRC 14720 / NCIMB 2260 / Gabara)</name>
    <name type="common">Halobacterium pharaonis</name>
    <dbReference type="NCBI Taxonomy" id="348780"/>
    <lineage>
        <taxon>Archaea</taxon>
        <taxon>Methanobacteriati</taxon>
        <taxon>Methanobacteriota</taxon>
        <taxon>Stenosarchaea group</taxon>
        <taxon>Halobacteria</taxon>
        <taxon>Halobacteriales</taxon>
        <taxon>Natronomonadaceae</taxon>
        <taxon>Natronomonas</taxon>
    </lineage>
</organism>
<reference evidence="2 3" key="1">
    <citation type="journal article" date="2005" name="Genome Res.">
        <title>Living with two extremes: conclusions from the genome sequence of Natronomonas pharaonis.</title>
        <authorList>
            <person name="Falb M."/>
            <person name="Pfeiffer F."/>
            <person name="Palm P."/>
            <person name="Rodewald K."/>
            <person name="Hickmann V."/>
            <person name="Tittor J."/>
            <person name="Oesterhelt D."/>
        </authorList>
    </citation>
    <scope>NUCLEOTIDE SEQUENCE [LARGE SCALE GENOMIC DNA]</scope>
    <source>
        <strain evidence="3">ATCC 35678 / DSM 2160 / CIP 103997 / JCM 8858 / NBRC 14720 / NCIMB 2260 / Gabara</strain>
    </source>
</reference>
<dbReference type="RefSeq" id="WP_011324308.1">
    <property type="nucleotide sequence ID" value="NC_007426.1"/>
</dbReference>
<dbReference type="EMBL" id="CR936257">
    <property type="protein sequence ID" value="CAI50698.1"/>
    <property type="molecule type" value="Genomic_DNA"/>
</dbReference>